<dbReference type="PANTHER" id="PTHR47245">
    <property type="entry name" value="PEPTIDYLPROLYL ISOMERASE"/>
    <property type="match status" value="1"/>
</dbReference>
<evidence type="ECO:0000256" key="6">
    <source>
        <dbReference type="SAM" id="Phobius"/>
    </source>
</evidence>
<keyword evidence="5" id="KW-0413">Isomerase</keyword>
<organism evidence="7 8">
    <name type="scientific">Hyphobacterium lacteum</name>
    <dbReference type="NCBI Taxonomy" id="3116575"/>
    <lineage>
        <taxon>Bacteria</taxon>
        <taxon>Pseudomonadati</taxon>
        <taxon>Pseudomonadota</taxon>
        <taxon>Alphaproteobacteria</taxon>
        <taxon>Maricaulales</taxon>
        <taxon>Maricaulaceae</taxon>
        <taxon>Hyphobacterium</taxon>
    </lineage>
</organism>
<dbReference type="EC" id="5.2.1.8" evidence="2"/>
<sequence>MNLAKWAWGAGALAGGVIVLVSVLWPGDHSIPPGSEVAVIVNGQPIPVEDVEIALEAISRDSRNPLTGEDTDRAIERLIDEELLFQRGMALDMPRNASNVRRSIVMSMIDFARADAAPLPDDNELRAFFEDNVEFFDAEDRYRVRWESAPTRDGERRRPAAHPPNRMLTATDLRRYLGDALTFAVQSATPGETIGPIETGGRFHWLSITEYSPAGTPVFEDQRRRVEALWQERAEEAALESYIAELRRAADIQRQPLPDQ</sequence>
<dbReference type="Proteomes" id="UP001354971">
    <property type="component" value="Unassembled WGS sequence"/>
</dbReference>
<dbReference type="InterPro" id="IPR027304">
    <property type="entry name" value="Trigger_fact/SurA_dom_sf"/>
</dbReference>
<protein>
    <recommendedName>
        <fullName evidence="2">peptidylprolyl isomerase</fullName>
        <ecNumber evidence="2">5.2.1.8</ecNumber>
    </recommendedName>
</protein>
<evidence type="ECO:0000256" key="2">
    <source>
        <dbReference type="ARBA" id="ARBA00013194"/>
    </source>
</evidence>
<keyword evidence="3" id="KW-0732">Signal</keyword>
<evidence type="ECO:0000256" key="3">
    <source>
        <dbReference type="ARBA" id="ARBA00022729"/>
    </source>
</evidence>
<dbReference type="InterPro" id="IPR050245">
    <property type="entry name" value="PrsA_foldase"/>
</dbReference>
<name>A0ABU7LTG7_9PROT</name>
<dbReference type="PANTHER" id="PTHR47245:SF1">
    <property type="entry name" value="FOLDASE PROTEIN PRSA"/>
    <property type="match status" value="1"/>
</dbReference>
<keyword evidence="4" id="KW-0697">Rotamase</keyword>
<feature type="transmembrane region" description="Helical" evidence="6">
    <location>
        <begin position="6"/>
        <end position="25"/>
    </location>
</feature>
<comment type="caution">
    <text evidence="7">The sequence shown here is derived from an EMBL/GenBank/DDBJ whole genome shotgun (WGS) entry which is preliminary data.</text>
</comment>
<keyword evidence="8" id="KW-1185">Reference proteome</keyword>
<dbReference type="RefSeq" id="WP_330199856.1">
    <property type="nucleotide sequence ID" value="NZ_JAZDRP010000009.1"/>
</dbReference>
<dbReference type="SUPFAM" id="SSF109998">
    <property type="entry name" value="Triger factor/SurA peptide-binding domain-like"/>
    <property type="match status" value="1"/>
</dbReference>
<accession>A0ABU7LTG7</accession>
<evidence type="ECO:0000256" key="5">
    <source>
        <dbReference type="ARBA" id="ARBA00023235"/>
    </source>
</evidence>
<comment type="catalytic activity">
    <reaction evidence="1">
        <text>[protein]-peptidylproline (omega=180) = [protein]-peptidylproline (omega=0)</text>
        <dbReference type="Rhea" id="RHEA:16237"/>
        <dbReference type="Rhea" id="RHEA-COMP:10747"/>
        <dbReference type="Rhea" id="RHEA-COMP:10748"/>
        <dbReference type="ChEBI" id="CHEBI:83833"/>
        <dbReference type="ChEBI" id="CHEBI:83834"/>
        <dbReference type="EC" id="5.2.1.8"/>
    </reaction>
</comment>
<gene>
    <name evidence="7" type="ORF">V0U79_12525</name>
</gene>
<evidence type="ECO:0000313" key="8">
    <source>
        <dbReference type="Proteomes" id="UP001354971"/>
    </source>
</evidence>
<keyword evidence="6" id="KW-1133">Transmembrane helix</keyword>
<evidence type="ECO:0000313" key="7">
    <source>
        <dbReference type="EMBL" id="MEE2527194.1"/>
    </source>
</evidence>
<keyword evidence="6" id="KW-0472">Membrane</keyword>
<dbReference type="EMBL" id="JAZDRP010000009">
    <property type="protein sequence ID" value="MEE2527194.1"/>
    <property type="molecule type" value="Genomic_DNA"/>
</dbReference>
<evidence type="ECO:0000256" key="1">
    <source>
        <dbReference type="ARBA" id="ARBA00000971"/>
    </source>
</evidence>
<reference evidence="7 8" key="1">
    <citation type="submission" date="2024-01" db="EMBL/GenBank/DDBJ databases">
        <title>Hyphobacterium bacterium isolated from marine sediment.</title>
        <authorList>
            <person name="Zhao S."/>
        </authorList>
    </citation>
    <scope>NUCLEOTIDE SEQUENCE [LARGE SCALE GENOMIC DNA]</scope>
    <source>
        <strain evidence="8">HN65</strain>
    </source>
</reference>
<proteinExistence type="predicted"/>
<keyword evidence="6" id="KW-0812">Transmembrane</keyword>
<evidence type="ECO:0000256" key="4">
    <source>
        <dbReference type="ARBA" id="ARBA00023110"/>
    </source>
</evidence>